<dbReference type="GeneID" id="106472190"/>
<gene>
    <name evidence="3" type="primary">LOC106472190</name>
</gene>
<accession>A0ABM1TKU9</accession>
<protein>
    <submittedName>
        <fullName evidence="3">DDB1- and CUL4-associated factor 12-B-like</fullName>
    </submittedName>
</protein>
<name>A0ABM1TKU9_LIMPO</name>
<dbReference type="RefSeq" id="XP_022256505.1">
    <property type="nucleotide sequence ID" value="XM_022400797.1"/>
</dbReference>
<dbReference type="Gene3D" id="2.130.10.10">
    <property type="entry name" value="YVTN repeat-like/Quinoprotein amine dehydrogenase"/>
    <property type="match status" value="1"/>
</dbReference>
<proteinExistence type="predicted"/>
<dbReference type="InterPro" id="IPR036322">
    <property type="entry name" value="WD40_repeat_dom_sf"/>
</dbReference>
<evidence type="ECO:0000259" key="1">
    <source>
        <dbReference type="Pfam" id="PF23760"/>
    </source>
</evidence>
<dbReference type="InterPro" id="IPR056151">
    <property type="entry name" value="Beta-prop_DCAF12"/>
</dbReference>
<organism evidence="2 3">
    <name type="scientific">Limulus polyphemus</name>
    <name type="common">Atlantic horseshoe crab</name>
    <dbReference type="NCBI Taxonomy" id="6850"/>
    <lineage>
        <taxon>Eukaryota</taxon>
        <taxon>Metazoa</taxon>
        <taxon>Ecdysozoa</taxon>
        <taxon>Arthropoda</taxon>
        <taxon>Chelicerata</taxon>
        <taxon>Merostomata</taxon>
        <taxon>Xiphosura</taxon>
        <taxon>Limulidae</taxon>
        <taxon>Limulus</taxon>
    </lineage>
</organism>
<evidence type="ECO:0000313" key="2">
    <source>
        <dbReference type="Proteomes" id="UP000694941"/>
    </source>
</evidence>
<dbReference type="Pfam" id="PF23760">
    <property type="entry name" value="Beta-prop_DCAF12"/>
    <property type="match status" value="1"/>
</dbReference>
<feature type="domain" description="DDB1- and CUL4-associated factor 12 beta-propeller" evidence="1">
    <location>
        <begin position="108"/>
        <end position="231"/>
    </location>
</feature>
<keyword evidence="2" id="KW-1185">Reference proteome</keyword>
<feature type="non-terminal residue" evidence="3">
    <location>
        <position position="231"/>
    </location>
</feature>
<reference evidence="3" key="1">
    <citation type="submission" date="2025-08" db="UniProtKB">
        <authorList>
            <consortium name="RefSeq"/>
        </authorList>
    </citation>
    <scope>IDENTIFICATION</scope>
    <source>
        <tissue evidence="3">Muscle</tissue>
    </source>
</reference>
<dbReference type="Proteomes" id="UP000694941">
    <property type="component" value="Unplaced"/>
</dbReference>
<dbReference type="InterPro" id="IPR015943">
    <property type="entry name" value="WD40/YVTN_repeat-like_dom_sf"/>
</dbReference>
<sequence>MASVRKVPITSGSSRQSAVALRKSFRIKSKLEQYNFEARICLGLADEDYEDYLSAQLYPRRLGTDKNSDAYISRNFVDYLYTCQVGNQKLQRSVVDREYGTQQLLKNNLMNEKFFHLGELNKVFCSQWLNDKQVAFGTKCNKFIVQDVTNGRRVQIPSLKSSALSKPPENPCGIHAMEINPSHTMLVTGAKNSNDVAVYRLPTLDPLCVGEGAHSDWIFDIKWLDDQFFVS</sequence>
<dbReference type="SUPFAM" id="SSF50978">
    <property type="entry name" value="WD40 repeat-like"/>
    <property type="match status" value="1"/>
</dbReference>
<evidence type="ECO:0000313" key="3">
    <source>
        <dbReference type="RefSeq" id="XP_022256505.1"/>
    </source>
</evidence>